<gene>
    <name evidence="2" type="ORF">EVI01_10940</name>
</gene>
<dbReference type="Proteomes" id="UP000321830">
    <property type="component" value="Unassembled WGS sequence"/>
</dbReference>
<reference evidence="2 3" key="1">
    <citation type="submission" date="2019-07" db="EMBL/GenBank/DDBJ databases">
        <title>Whole genome shotgun sequence of Enterococcus villorum NBRC 100699.</title>
        <authorList>
            <person name="Hosoyama A."/>
            <person name="Uohara A."/>
            <person name="Ohji S."/>
            <person name="Ichikawa N."/>
        </authorList>
    </citation>
    <scope>NUCLEOTIDE SEQUENCE [LARGE SCALE GENOMIC DNA]</scope>
    <source>
        <strain evidence="2 3">NBRC 100699</strain>
    </source>
</reference>
<evidence type="ECO:0008006" key="4">
    <source>
        <dbReference type="Google" id="ProtNLM"/>
    </source>
</evidence>
<dbReference type="EMBL" id="BJWF01000009">
    <property type="protein sequence ID" value="GEL91757.1"/>
    <property type="molecule type" value="Genomic_DNA"/>
</dbReference>
<comment type="caution">
    <text evidence="2">The sequence shown here is derived from an EMBL/GenBank/DDBJ whole genome shotgun (WGS) entry which is preliminary data.</text>
</comment>
<feature type="signal peptide" evidence="1">
    <location>
        <begin position="1"/>
        <end position="33"/>
    </location>
</feature>
<name>A0A511J177_9ENTE</name>
<evidence type="ECO:0000313" key="3">
    <source>
        <dbReference type="Proteomes" id="UP000321830"/>
    </source>
</evidence>
<organism evidence="2 3">
    <name type="scientific">Enterococcus villorum</name>
    <dbReference type="NCBI Taxonomy" id="112904"/>
    <lineage>
        <taxon>Bacteria</taxon>
        <taxon>Bacillati</taxon>
        <taxon>Bacillota</taxon>
        <taxon>Bacilli</taxon>
        <taxon>Lactobacillales</taxon>
        <taxon>Enterococcaceae</taxon>
        <taxon>Enterococcus</taxon>
    </lineage>
</organism>
<sequence>MIMKKILKKYFIASLGLLCILSVILPSTLTAYASELQEGQKATVTRVSNDTWQAFEQELNQMVLSKKNLTGNTSLSEEEAFYLINKYDGAQSTVYISGRASYSEMFKTGGYNAFASSKSSMANLRDDYGTCATLLQSVGILGGAMAGGPAGALLGLVGSTILGTRFRAANSDMKKWISVGSSKGGCRITATDEFPIASLNTLTQSPIQKL</sequence>
<dbReference type="AlphaFoldDB" id="A0A511J177"/>
<evidence type="ECO:0000313" key="2">
    <source>
        <dbReference type="EMBL" id="GEL91757.1"/>
    </source>
</evidence>
<proteinExistence type="predicted"/>
<protein>
    <recommendedName>
        <fullName evidence="4">Glycine zipper family protein</fullName>
    </recommendedName>
</protein>
<feature type="chain" id="PRO_5021705089" description="Glycine zipper family protein" evidence="1">
    <location>
        <begin position="34"/>
        <end position="210"/>
    </location>
</feature>
<evidence type="ECO:0000256" key="1">
    <source>
        <dbReference type="SAM" id="SignalP"/>
    </source>
</evidence>
<accession>A0A511J177</accession>
<keyword evidence="1" id="KW-0732">Signal</keyword>